<evidence type="ECO:0000256" key="5">
    <source>
        <dbReference type="HAMAP-Rule" id="MF_00671"/>
    </source>
</evidence>
<dbReference type="InterPro" id="IPR007195">
    <property type="entry name" value="TolB_N"/>
</dbReference>
<comment type="subunit">
    <text evidence="5">The Tol-Pal system is composed of five core proteins: the inner membrane proteins TolA, TolQ and TolR, the periplasmic protein TolB and the outer membrane protein Pal. They form a network linking the inner and outer membranes and the peptidoglycan layer.</text>
</comment>
<dbReference type="HAMAP" id="MF_00671">
    <property type="entry name" value="TolB"/>
    <property type="match status" value="1"/>
</dbReference>
<accession>G4R978</accession>
<keyword evidence="3 5" id="KW-0732">Signal</keyword>
<dbReference type="STRING" id="1082931.KKY_2450"/>
<evidence type="ECO:0000256" key="1">
    <source>
        <dbReference type="ARBA" id="ARBA00004418"/>
    </source>
</evidence>
<dbReference type="AlphaFoldDB" id="G4R978"/>
<sequence precursor="true">MQNTSMTRRTALMLGLSGAAMVAASPVLAQLQITVTGGNFTPMPIAIPNFASADAAFGAEVAQVVRNNLTNSGLFRLVDPAGYPAQVGDPNQTPDFPAWRSTGADAVIMADANRSGQIQSSLRLWDTTAGAQVTGKSYGTDASSWRRIAHIASDAVYTGLTGETGYFDSRVVFVAESGPRANRVRRLAIMDQDGANIRYLSDGAQQILTPRMSPDGQSVAYMVLDGSTSSGIFIVNMASGQSQSIGRFGQMSFAPRFSPDGRRLVFSVTNGAVTNIYAMDLAGGQPQQLTTGSAIDTSPSYSPDGQRLTFESDRGGRPQIYVMSAAGGGAERISYGDGSYSTPVWSPKGDLIAFTRQSGGQFSIGIMGPDGSGERILATSYHAEGPTWAPNGRVLMYFRDPGGNDGAQLYSIDIWGRNERRIPTEGFASDPAWGPLLS</sequence>
<dbReference type="PANTHER" id="PTHR36842:SF1">
    <property type="entry name" value="PROTEIN TOLB"/>
    <property type="match status" value="1"/>
</dbReference>
<dbReference type="Gene3D" id="2.120.10.30">
    <property type="entry name" value="TolB, C-terminal domain"/>
    <property type="match status" value="1"/>
</dbReference>
<comment type="function">
    <text evidence="5">Part of the Tol-Pal system, which plays a role in outer membrane invagination during cell division and is important for maintaining outer membrane integrity.</text>
</comment>
<reference evidence="7 8" key="1">
    <citation type="journal article" date="2012" name="J. Bacteriol.">
        <title>Complete genome sequence of Pelagibacterium halotolerans B2T.</title>
        <authorList>
            <person name="Huo Y.Y."/>
            <person name="Cheng H."/>
            <person name="Han X.F."/>
            <person name="Jiang X.W."/>
            <person name="Sun C."/>
            <person name="Zhang X.Q."/>
            <person name="Zhu X.F."/>
            <person name="Liu Y.F."/>
            <person name="Li P.F."/>
            <person name="Ni P.X."/>
            <person name="Wu M."/>
        </authorList>
    </citation>
    <scope>NUCLEOTIDE SEQUENCE [LARGE SCALE GENOMIC DNA]</scope>
    <source>
        <strain evidence="8">DSM 22347 / JCM 15775 / CGMCC 1.7692 / B2</strain>
    </source>
</reference>
<feature type="signal peptide" evidence="5">
    <location>
        <begin position="1"/>
        <end position="29"/>
    </location>
</feature>
<evidence type="ECO:0000259" key="6">
    <source>
        <dbReference type="Pfam" id="PF04052"/>
    </source>
</evidence>
<evidence type="ECO:0000313" key="8">
    <source>
        <dbReference type="Proteomes" id="UP000008850"/>
    </source>
</evidence>
<proteinExistence type="inferred from homology"/>
<dbReference type="InterPro" id="IPR011042">
    <property type="entry name" value="6-blade_b-propeller_TolB-like"/>
</dbReference>
<feature type="chain" id="PRO_5009012871" description="Tol-Pal system protein TolB" evidence="5">
    <location>
        <begin position="30"/>
        <end position="438"/>
    </location>
</feature>
<dbReference type="SUPFAM" id="SSF69304">
    <property type="entry name" value="Tricorn protease N-terminal domain"/>
    <property type="match status" value="1"/>
</dbReference>
<dbReference type="eggNOG" id="COG0823">
    <property type="taxonomic scope" value="Bacteria"/>
</dbReference>
<keyword evidence="4 5" id="KW-0574">Periplasm</keyword>
<dbReference type="PATRIC" id="fig|1082931.4.peg.2419"/>
<comment type="similarity">
    <text evidence="2 5">Belongs to the TolB family.</text>
</comment>
<dbReference type="GO" id="GO:0051301">
    <property type="term" value="P:cell division"/>
    <property type="evidence" value="ECO:0007669"/>
    <property type="project" value="UniProtKB-UniRule"/>
</dbReference>
<dbReference type="Gene3D" id="3.40.50.10070">
    <property type="entry name" value="TolB, N-terminal domain"/>
    <property type="match status" value="1"/>
</dbReference>
<dbReference type="PROSITE" id="PS51318">
    <property type="entry name" value="TAT"/>
    <property type="match status" value="1"/>
</dbReference>
<comment type="subcellular location">
    <subcellularLocation>
        <location evidence="1 5">Periplasm</location>
    </subcellularLocation>
</comment>
<dbReference type="InterPro" id="IPR014167">
    <property type="entry name" value="Tol-Pal_TolB"/>
</dbReference>
<feature type="domain" description="TolB N-terminal" evidence="6">
    <location>
        <begin position="31"/>
        <end position="132"/>
    </location>
</feature>
<evidence type="ECO:0000256" key="2">
    <source>
        <dbReference type="ARBA" id="ARBA00009820"/>
    </source>
</evidence>
<dbReference type="HOGENOM" id="CLU_047123_0_0_5"/>
<dbReference type="GO" id="GO:0017038">
    <property type="term" value="P:protein import"/>
    <property type="evidence" value="ECO:0007669"/>
    <property type="project" value="InterPro"/>
</dbReference>
<dbReference type="EMBL" id="CP003075">
    <property type="protein sequence ID" value="AEQ52458.1"/>
    <property type="molecule type" value="Genomic_DNA"/>
</dbReference>
<dbReference type="Pfam" id="PF04052">
    <property type="entry name" value="TolB_N"/>
    <property type="match status" value="1"/>
</dbReference>
<dbReference type="NCBIfam" id="TIGR02800">
    <property type="entry name" value="propeller_TolB"/>
    <property type="match status" value="1"/>
</dbReference>
<keyword evidence="5" id="KW-0132">Cell division</keyword>
<dbReference type="InterPro" id="IPR006311">
    <property type="entry name" value="TAT_signal"/>
</dbReference>
<dbReference type="GO" id="GO:0042597">
    <property type="term" value="C:periplasmic space"/>
    <property type="evidence" value="ECO:0007669"/>
    <property type="project" value="UniProtKB-SubCell"/>
</dbReference>
<keyword evidence="8" id="KW-1185">Reference proteome</keyword>
<dbReference type="SUPFAM" id="SSF52964">
    <property type="entry name" value="TolB, N-terminal domain"/>
    <property type="match status" value="1"/>
</dbReference>
<keyword evidence="5" id="KW-0131">Cell cycle</keyword>
<evidence type="ECO:0000256" key="4">
    <source>
        <dbReference type="ARBA" id="ARBA00022764"/>
    </source>
</evidence>
<dbReference type="InterPro" id="IPR011659">
    <property type="entry name" value="WD40"/>
</dbReference>
<protein>
    <recommendedName>
        <fullName evidence="5">Tol-Pal system protein TolB</fullName>
    </recommendedName>
</protein>
<evidence type="ECO:0000256" key="3">
    <source>
        <dbReference type="ARBA" id="ARBA00022729"/>
    </source>
</evidence>
<dbReference type="Pfam" id="PF07676">
    <property type="entry name" value="PD40"/>
    <property type="match status" value="4"/>
</dbReference>
<evidence type="ECO:0000313" key="7">
    <source>
        <dbReference type="EMBL" id="AEQ52458.1"/>
    </source>
</evidence>
<dbReference type="Proteomes" id="UP000008850">
    <property type="component" value="Chromosome"/>
</dbReference>
<gene>
    <name evidence="5" type="primary">tolB</name>
    <name evidence="7" type="ordered locus">KKY_2450</name>
</gene>
<name>G4R978_PELHB</name>
<organism evidence="7 8">
    <name type="scientific">Pelagibacterium halotolerans (strain DSM 22347 / JCM 15775 / CGMCC 1.7692 / B2)</name>
    <dbReference type="NCBI Taxonomy" id="1082931"/>
    <lineage>
        <taxon>Bacteria</taxon>
        <taxon>Pseudomonadati</taxon>
        <taxon>Pseudomonadota</taxon>
        <taxon>Alphaproteobacteria</taxon>
        <taxon>Hyphomicrobiales</taxon>
        <taxon>Devosiaceae</taxon>
        <taxon>Pelagibacterium</taxon>
    </lineage>
</organism>
<dbReference type="PANTHER" id="PTHR36842">
    <property type="entry name" value="PROTEIN TOLB HOMOLOG"/>
    <property type="match status" value="1"/>
</dbReference>
<dbReference type="KEGG" id="phl:KKY_2450"/>